<keyword evidence="3" id="KW-1185">Reference proteome</keyword>
<evidence type="ECO:0000313" key="2">
    <source>
        <dbReference type="EMBL" id="CAI9770900.1"/>
    </source>
</evidence>
<dbReference type="PANTHER" id="PTHR12794">
    <property type="entry name" value="GEMIN2"/>
    <property type="match status" value="1"/>
</dbReference>
<name>A0AAD1ZJY9_9LAMI</name>
<dbReference type="PANTHER" id="PTHR12794:SF0">
    <property type="entry name" value="GEM-ASSOCIATED PROTEIN 2"/>
    <property type="match status" value="1"/>
</dbReference>
<sequence length="175" mass="19318">MNNFYVEDEGCLLNLSTPSGEGCLKLAQNHFNNVNTIDTASCFPGRDVLDCSVVEGECSEDDTTDEDYGSIQKPAFLVTGEPDFDSGPPQDGLEYLRRVRWEAEQIPKVAVAKDLMRLELEAVDCPLIADTCAALQSLLRKCGSLRAAKWELDDDVIMLNILTTISGRYFGQSEN</sequence>
<accession>A0AAD1ZJY9</accession>
<reference evidence="2" key="1">
    <citation type="submission" date="2023-05" db="EMBL/GenBank/DDBJ databases">
        <authorList>
            <person name="Huff M."/>
        </authorList>
    </citation>
    <scope>NUCLEOTIDE SEQUENCE</scope>
</reference>
<dbReference type="AlphaFoldDB" id="A0AAD1ZJY9"/>
<comment type="similarity">
    <text evidence="1">Belongs to the gemin-2 family.</text>
</comment>
<dbReference type="InterPro" id="IPR035426">
    <property type="entry name" value="Gemin2/Brr1"/>
</dbReference>
<dbReference type="GO" id="GO:0032797">
    <property type="term" value="C:SMN complex"/>
    <property type="evidence" value="ECO:0007669"/>
    <property type="project" value="TreeGrafter"/>
</dbReference>
<dbReference type="Gene3D" id="1.20.58.1070">
    <property type="match status" value="1"/>
</dbReference>
<organism evidence="2 3">
    <name type="scientific">Fraxinus pennsylvanica</name>
    <dbReference type="NCBI Taxonomy" id="56036"/>
    <lineage>
        <taxon>Eukaryota</taxon>
        <taxon>Viridiplantae</taxon>
        <taxon>Streptophyta</taxon>
        <taxon>Embryophyta</taxon>
        <taxon>Tracheophyta</taxon>
        <taxon>Spermatophyta</taxon>
        <taxon>Magnoliopsida</taxon>
        <taxon>eudicotyledons</taxon>
        <taxon>Gunneridae</taxon>
        <taxon>Pentapetalae</taxon>
        <taxon>asterids</taxon>
        <taxon>lamiids</taxon>
        <taxon>Lamiales</taxon>
        <taxon>Oleaceae</taxon>
        <taxon>Oleeae</taxon>
        <taxon>Fraxinus</taxon>
    </lineage>
</organism>
<proteinExistence type="inferred from homology"/>
<evidence type="ECO:0000313" key="3">
    <source>
        <dbReference type="Proteomes" id="UP000834106"/>
    </source>
</evidence>
<dbReference type="GO" id="GO:0000387">
    <property type="term" value="P:spliceosomal snRNP assembly"/>
    <property type="evidence" value="ECO:0007669"/>
    <property type="project" value="InterPro"/>
</dbReference>
<protein>
    <submittedName>
        <fullName evidence="2">Uncharacterized protein</fullName>
    </submittedName>
</protein>
<gene>
    <name evidence="2" type="ORF">FPE_LOCUS18330</name>
</gene>
<evidence type="ECO:0000256" key="1">
    <source>
        <dbReference type="ARBA" id="ARBA00025758"/>
    </source>
</evidence>
<dbReference type="Proteomes" id="UP000834106">
    <property type="component" value="Chromosome 11"/>
</dbReference>
<dbReference type="GO" id="GO:0005634">
    <property type="term" value="C:nucleus"/>
    <property type="evidence" value="ECO:0007669"/>
    <property type="project" value="TreeGrafter"/>
</dbReference>
<dbReference type="Pfam" id="PF04938">
    <property type="entry name" value="SIP1"/>
    <property type="match status" value="2"/>
</dbReference>
<dbReference type="EMBL" id="OU503046">
    <property type="protein sequence ID" value="CAI9770900.1"/>
    <property type="molecule type" value="Genomic_DNA"/>
</dbReference>